<reference evidence="1 2" key="1">
    <citation type="submission" date="2018-02" db="EMBL/GenBank/DDBJ databases">
        <title>Reclassifiation of [Polyangium] brachysporum DSM 7029 as Guopingzhaonella breviflexa gen. nov., sp. nov., a member of the family Comamonadaceae.</title>
        <authorList>
            <person name="Tang B."/>
        </authorList>
    </citation>
    <scope>NUCLEOTIDE SEQUENCE [LARGE SCALE GENOMIC DNA]</scope>
    <source>
        <strain evidence="1 2">BCRC 80649</strain>
    </source>
</reference>
<comment type="caution">
    <text evidence="1">The sequence shown here is derived from an EMBL/GenBank/DDBJ whole genome shotgun (WGS) entry which is preliminary data.</text>
</comment>
<evidence type="ECO:0008006" key="3">
    <source>
        <dbReference type="Google" id="ProtNLM"/>
    </source>
</evidence>
<organism evidence="1 2">
    <name type="scientific">Caldimonas caldifontis</name>
    <dbReference type="NCBI Taxonomy" id="1452508"/>
    <lineage>
        <taxon>Bacteria</taxon>
        <taxon>Pseudomonadati</taxon>
        <taxon>Pseudomonadota</taxon>
        <taxon>Betaproteobacteria</taxon>
        <taxon>Burkholderiales</taxon>
        <taxon>Sphaerotilaceae</taxon>
        <taxon>Caldimonas</taxon>
    </lineage>
</organism>
<dbReference type="AlphaFoldDB" id="A0A2S5SWD4"/>
<proteinExistence type="predicted"/>
<dbReference type="Proteomes" id="UP000238605">
    <property type="component" value="Unassembled WGS sequence"/>
</dbReference>
<sequence length="165" mass="18670">MKFIHPSTDPWQHAADDEAAPLPAAHRLLSWAQWQAVRATWPSDVPAGVQIPNDTDVEALEEDLPRLGLVVLHFPKWTDGRAYSQARLLRSRYRFAGEVRAVGEVLVDMLPLLDRSGVDAVQLRADQDEAVARRALDFFNGYYQGDVHDNRPLFLRKATRKETVS</sequence>
<evidence type="ECO:0000313" key="1">
    <source>
        <dbReference type="EMBL" id="PPE67061.1"/>
    </source>
</evidence>
<name>A0A2S5SWD4_9BURK</name>
<dbReference type="InterPro" id="IPR008318">
    <property type="entry name" value="UCP030820"/>
</dbReference>
<dbReference type="EMBL" id="PSNX01000004">
    <property type="protein sequence ID" value="PPE67061.1"/>
    <property type="molecule type" value="Genomic_DNA"/>
</dbReference>
<dbReference type="RefSeq" id="WP_104301890.1">
    <property type="nucleotide sequence ID" value="NZ_PSNX01000004.1"/>
</dbReference>
<protein>
    <recommendedName>
        <fullName evidence="3">Oxidoreductase</fullName>
    </recommendedName>
</protein>
<keyword evidence="2" id="KW-1185">Reference proteome</keyword>
<evidence type="ECO:0000313" key="2">
    <source>
        <dbReference type="Proteomes" id="UP000238605"/>
    </source>
</evidence>
<gene>
    <name evidence="1" type="ORF">C1704_06310</name>
</gene>
<dbReference type="OrthoDB" id="9800421at2"/>
<accession>A0A2S5SWD4</accession>
<dbReference type="PIRSF" id="PIRSF030820">
    <property type="entry name" value="UCP030820"/>
    <property type="match status" value="1"/>
</dbReference>
<dbReference type="Pfam" id="PF06073">
    <property type="entry name" value="DUF934"/>
    <property type="match status" value="1"/>
</dbReference>